<reference evidence="11" key="1">
    <citation type="journal article" date="2014" name="Int. J. Syst. Evol. Microbiol.">
        <title>Complete genome sequence of Corynebacterium casei LMG S-19264T (=DSM 44701T), isolated from a smear-ripened cheese.</title>
        <authorList>
            <consortium name="US DOE Joint Genome Institute (JGI-PGF)"/>
            <person name="Walter F."/>
            <person name="Albersmeier A."/>
            <person name="Kalinowski J."/>
            <person name="Ruckert C."/>
        </authorList>
    </citation>
    <scope>NUCLEOTIDE SEQUENCE</scope>
    <source>
        <strain evidence="11">JCM 4059</strain>
    </source>
</reference>
<evidence type="ECO:0000256" key="3">
    <source>
        <dbReference type="ARBA" id="ARBA00022553"/>
    </source>
</evidence>
<dbReference type="PANTHER" id="PTHR24421">
    <property type="entry name" value="NITRATE/NITRITE SENSOR PROTEIN NARX-RELATED"/>
    <property type="match status" value="1"/>
</dbReference>
<evidence type="ECO:0000256" key="5">
    <source>
        <dbReference type="ARBA" id="ARBA00022741"/>
    </source>
</evidence>
<keyword evidence="9" id="KW-0175">Coiled coil</keyword>
<protein>
    <recommendedName>
        <fullName evidence="2">histidine kinase</fullName>
        <ecNumber evidence="2">2.7.13.3</ecNumber>
    </recommendedName>
</protein>
<evidence type="ECO:0000313" key="11">
    <source>
        <dbReference type="EMBL" id="GHF24691.1"/>
    </source>
</evidence>
<dbReference type="SMART" id="SM00387">
    <property type="entry name" value="HATPase_c"/>
    <property type="match status" value="1"/>
</dbReference>
<evidence type="ECO:0000256" key="8">
    <source>
        <dbReference type="ARBA" id="ARBA00023012"/>
    </source>
</evidence>
<gene>
    <name evidence="11" type="ORF">GCM10010218_01580</name>
</gene>
<dbReference type="GO" id="GO:0046983">
    <property type="term" value="F:protein dimerization activity"/>
    <property type="evidence" value="ECO:0007669"/>
    <property type="project" value="InterPro"/>
</dbReference>
<dbReference type="EMBL" id="BNBD01000001">
    <property type="protein sequence ID" value="GHF24691.1"/>
    <property type="molecule type" value="Genomic_DNA"/>
</dbReference>
<dbReference type="AlphaFoldDB" id="A0A919E8X5"/>
<dbReference type="InterPro" id="IPR036890">
    <property type="entry name" value="HATPase_C_sf"/>
</dbReference>
<accession>A0A919E8X5</accession>
<evidence type="ECO:0000256" key="6">
    <source>
        <dbReference type="ARBA" id="ARBA00022777"/>
    </source>
</evidence>
<dbReference type="Gene3D" id="1.20.5.1930">
    <property type="match status" value="1"/>
</dbReference>
<dbReference type="GO" id="GO:0000155">
    <property type="term" value="F:phosphorelay sensor kinase activity"/>
    <property type="evidence" value="ECO:0007669"/>
    <property type="project" value="InterPro"/>
</dbReference>
<keyword evidence="6" id="KW-0418">Kinase</keyword>
<sequence length="212" mass="22352">MTPDERRPLAALRLHDAHVRRIERDLHDGAQARLAVLLMRISHVTRRAGDDAAALRELLEEARHEIARALDDIRGLLRGIRPPLLADRGLAAAVAELTAACSLPVSVDCRLDGRPGADAETAAYFIVAESLTNAVKHAAPTRIRVHLARCGDRLVVEVTDDGTGGAAPGSGSGLRGLADRAAVLGGTFRLTSPPGGPTTVRAVLPWAAEDSA</sequence>
<dbReference type="RefSeq" id="WP_190127369.1">
    <property type="nucleotide sequence ID" value="NZ_BNBD01000001.1"/>
</dbReference>
<dbReference type="EC" id="2.7.13.3" evidence="2"/>
<keyword evidence="12" id="KW-1185">Reference proteome</keyword>
<dbReference type="PANTHER" id="PTHR24421:SF10">
    <property type="entry name" value="NITRATE_NITRITE SENSOR PROTEIN NARQ"/>
    <property type="match status" value="1"/>
</dbReference>
<evidence type="ECO:0000256" key="7">
    <source>
        <dbReference type="ARBA" id="ARBA00022840"/>
    </source>
</evidence>
<feature type="domain" description="Histidine kinase/HSP90-like ATPase" evidence="10">
    <location>
        <begin position="118"/>
        <end position="208"/>
    </location>
</feature>
<keyword evidence="3" id="KW-0597">Phosphoprotein</keyword>
<dbReference type="SUPFAM" id="SSF55874">
    <property type="entry name" value="ATPase domain of HSP90 chaperone/DNA topoisomerase II/histidine kinase"/>
    <property type="match status" value="1"/>
</dbReference>
<dbReference type="Pfam" id="PF07730">
    <property type="entry name" value="HisKA_3"/>
    <property type="match status" value="1"/>
</dbReference>
<dbReference type="Proteomes" id="UP000638313">
    <property type="component" value="Unassembled WGS sequence"/>
</dbReference>
<reference evidence="11" key="2">
    <citation type="submission" date="2020-09" db="EMBL/GenBank/DDBJ databases">
        <authorList>
            <person name="Sun Q."/>
            <person name="Ohkuma M."/>
        </authorList>
    </citation>
    <scope>NUCLEOTIDE SEQUENCE</scope>
    <source>
        <strain evidence="11">JCM 4059</strain>
    </source>
</reference>
<evidence type="ECO:0000256" key="9">
    <source>
        <dbReference type="SAM" id="Coils"/>
    </source>
</evidence>
<evidence type="ECO:0000256" key="1">
    <source>
        <dbReference type="ARBA" id="ARBA00000085"/>
    </source>
</evidence>
<evidence type="ECO:0000259" key="10">
    <source>
        <dbReference type="SMART" id="SM00387"/>
    </source>
</evidence>
<dbReference type="GO" id="GO:0016020">
    <property type="term" value="C:membrane"/>
    <property type="evidence" value="ECO:0007669"/>
    <property type="project" value="InterPro"/>
</dbReference>
<dbReference type="CDD" id="cd16917">
    <property type="entry name" value="HATPase_UhpB-NarQ-NarX-like"/>
    <property type="match status" value="1"/>
</dbReference>
<keyword evidence="8" id="KW-0902">Two-component regulatory system</keyword>
<dbReference type="Pfam" id="PF02518">
    <property type="entry name" value="HATPase_c"/>
    <property type="match status" value="1"/>
</dbReference>
<comment type="caution">
    <text evidence="11">The sequence shown here is derived from an EMBL/GenBank/DDBJ whole genome shotgun (WGS) entry which is preliminary data.</text>
</comment>
<dbReference type="GO" id="GO:0005524">
    <property type="term" value="F:ATP binding"/>
    <property type="evidence" value="ECO:0007669"/>
    <property type="project" value="UniProtKB-KW"/>
</dbReference>
<evidence type="ECO:0000313" key="12">
    <source>
        <dbReference type="Proteomes" id="UP000638313"/>
    </source>
</evidence>
<dbReference type="Gene3D" id="3.30.565.10">
    <property type="entry name" value="Histidine kinase-like ATPase, C-terminal domain"/>
    <property type="match status" value="1"/>
</dbReference>
<comment type="catalytic activity">
    <reaction evidence="1">
        <text>ATP + protein L-histidine = ADP + protein N-phospho-L-histidine.</text>
        <dbReference type="EC" id="2.7.13.3"/>
    </reaction>
</comment>
<organism evidence="11 12">
    <name type="scientific">Streptomyces mashuensis</name>
    <dbReference type="NCBI Taxonomy" id="33904"/>
    <lineage>
        <taxon>Bacteria</taxon>
        <taxon>Bacillati</taxon>
        <taxon>Actinomycetota</taxon>
        <taxon>Actinomycetes</taxon>
        <taxon>Kitasatosporales</taxon>
        <taxon>Streptomycetaceae</taxon>
        <taxon>Streptomyces</taxon>
    </lineage>
</organism>
<evidence type="ECO:0000256" key="2">
    <source>
        <dbReference type="ARBA" id="ARBA00012438"/>
    </source>
</evidence>
<keyword evidence="4" id="KW-0808">Transferase</keyword>
<dbReference type="InterPro" id="IPR050482">
    <property type="entry name" value="Sensor_HK_TwoCompSys"/>
</dbReference>
<keyword evidence="5" id="KW-0547">Nucleotide-binding</keyword>
<evidence type="ECO:0000256" key="4">
    <source>
        <dbReference type="ARBA" id="ARBA00022679"/>
    </source>
</evidence>
<feature type="coiled-coil region" evidence="9">
    <location>
        <begin position="52"/>
        <end position="79"/>
    </location>
</feature>
<keyword evidence="7" id="KW-0067">ATP-binding</keyword>
<dbReference type="InterPro" id="IPR003594">
    <property type="entry name" value="HATPase_dom"/>
</dbReference>
<dbReference type="InterPro" id="IPR011712">
    <property type="entry name" value="Sig_transdc_His_kin_sub3_dim/P"/>
</dbReference>
<proteinExistence type="predicted"/>
<name>A0A919E8X5_9ACTN</name>